<evidence type="ECO:0000313" key="2">
    <source>
        <dbReference type="WBParaSite" id="RSKR_0000772200.1"/>
    </source>
</evidence>
<dbReference type="Proteomes" id="UP000095286">
    <property type="component" value="Unplaced"/>
</dbReference>
<reference evidence="2" key="1">
    <citation type="submission" date="2016-11" db="UniProtKB">
        <authorList>
            <consortium name="WormBaseParasite"/>
        </authorList>
    </citation>
    <scope>IDENTIFICATION</scope>
    <source>
        <strain evidence="2">KR3021</strain>
    </source>
</reference>
<accession>A0AC35U446</accession>
<name>A0AC35U446_9BILA</name>
<dbReference type="WBParaSite" id="RSKR_0000772200.1">
    <property type="protein sequence ID" value="RSKR_0000772200.1"/>
    <property type="gene ID" value="RSKR_0000772200"/>
</dbReference>
<evidence type="ECO:0000313" key="1">
    <source>
        <dbReference type="Proteomes" id="UP000095286"/>
    </source>
</evidence>
<organism evidence="1 2">
    <name type="scientific">Rhabditophanes sp. KR3021</name>
    <dbReference type="NCBI Taxonomy" id="114890"/>
    <lineage>
        <taxon>Eukaryota</taxon>
        <taxon>Metazoa</taxon>
        <taxon>Ecdysozoa</taxon>
        <taxon>Nematoda</taxon>
        <taxon>Chromadorea</taxon>
        <taxon>Rhabditida</taxon>
        <taxon>Tylenchina</taxon>
        <taxon>Panagrolaimomorpha</taxon>
        <taxon>Strongyloidoidea</taxon>
        <taxon>Alloionematidae</taxon>
        <taxon>Rhabditophanes</taxon>
    </lineage>
</organism>
<proteinExistence type="predicted"/>
<protein>
    <submittedName>
        <fullName evidence="2">Roundabout 2</fullName>
    </submittedName>
</protein>
<sequence length="1412" mass="156732">MNIFLDRTPGPPIIIEHPLDTLVVNNDPVTLPCRVQDDIANITWYKNDEPIKIGANVHRILLNSGSLFLLQVKTYGKDADTGTYYCIAKNIHGEARSQDATVRVATLKEDFKTRPRNVNVVIGSRAIIECAGPKGFPEPEIYWKKESKEIRSQEDTRITIHPHGNLIIENVQKSDAGNYQCIAMNAVGTRESNTAKLSVHAKPVFIVPPRDRTAEIGSSVFFDCQASGDPMPSITFKKNGEPMPVGRAYIHPNNKGLTIQDVQVADAGEYICIAENSAGRIETSGKLKVHSQPKFVKKPIDVNIKAGETAYFECKTSGIPQPDVFWSKESQQDVTIFQGKSSNDGRMKVTNDGNLLVTDVRLDDEGIYICAAVNSAGSSTAETSLKVISKALSASPPPLIQYGHMNQTLLVAGNAILPCVASGIAPLTISWLKNEKEIELTNPKSSQFDERFRQLATGSLQIFNLLKNDSGIYTCNVKNSNGQTTWTASLVVEEHSNRDVHFQRMSDASTLPSTPGKPIPSNITENSVQLDWTVPDKSGASMISGYILAYYSPEIGETWFNIPDYVPTNSFTVKNLKSNCTYVFVVRSENTNGIGPPSEISHVIYTKTNKNIAAQLSTAQLSLELAKQRLGSEQLIKLEEVKVLNSSAIQLSWKRRKEEPLIQGYYIKWRGPPLTLEQTFINVTSSLVESYIVNGLKPFTTYEFFMIPYHRTIQGMPSNSMDATTKESVPTSAPTDVRVRMHNITTLKISWRPPATDGMNGVLKGFYILITGEDYTRNITTNERAGSVTLYYLSPKKEYKIRVAARTDEGIGIFHGIERVTMDEETLKLHLEMANANKTGGIGGYITNTWAIVGLGSTVWLLLTTFLICVWYRWKKNKNGKANVRLGMPFIKINDGSVHFSGHDGLWMDHGNYGGQFPQQQGQPMECSGHHDQQQQYHDPYINTLQRCMANGNFPSEGFNDMNGVSSIARTSSPHQYSYAAFPGNVNTFNRRQYGDDPSPYATTTLIMNGHDESPQVPTAPVPQEPPLSFCMHDLNKQHAIRTNRSLGSVNSINRFKPHQGNFAPTRNYTTPAEDNGDTGNYVQVARDYDPPYPRSNPHHPCYKPGSANNINAVKNQISKSSSRTINPNSLNSNRTRPGGFMNNSQDVLNNTQHQSQVDIVERSHTLRNDERLYNGKPHVKKRTTVPSRKHILQENNSSDDEQSAHSSLINHQDKSFGSDEDYHSGSISSANKPQYIHAHESNGVVVVNNKRPQPCMGISASSLHQQMSVGESAKNRFGRPYISGRPLLNCDRKKIIELFGNGYKKIAIAREIGVTHSCVSKVIKKYAETGIYEGKETRTASCACPGGSSNHDSRICRNTKFIKTENSLTTISLANKYKSSHLVSNFKRPNKSKKAVGFSVDFILSDKCGQR</sequence>